<keyword evidence="3" id="KW-0804">Transcription</keyword>
<keyword evidence="2 7" id="KW-0238">DNA-binding</keyword>
<dbReference type="SUPFAM" id="SSF46785">
    <property type="entry name" value="Winged helix' DNA-binding domain"/>
    <property type="match status" value="1"/>
</dbReference>
<dbReference type="InterPro" id="IPR000524">
    <property type="entry name" value="Tscrpt_reg_HTH_GntR"/>
</dbReference>
<dbReference type="InterPro" id="IPR006037">
    <property type="entry name" value="RCK_C"/>
</dbReference>
<dbReference type="Pfam" id="PF00392">
    <property type="entry name" value="GntR"/>
    <property type="match status" value="1"/>
</dbReference>
<dbReference type="InterPro" id="IPR050679">
    <property type="entry name" value="Bact_HTH_transcr_reg"/>
</dbReference>
<dbReference type="SUPFAM" id="SSF116726">
    <property type="entry name" value="TrkA C-terminal domain-like"/>
    <property type="match status" value="1"/>
</dbReference>
<evidence type="ECO:0000313" key="7">
    <source>
        <dbReference type="EMBL" id="VYS73582.1"/>
    </source>
</evidence>
<dbReference type="Gene3D" id="1.10.10.10">
    <property type="entry name" value="Winged helix-like DNA-binding domain superfamily/Winged helix DNA-binding domain"/>
    <property type="match status" value="1"/>
</dbReference>
<protein>
    <submittedName>
        <fullName evidence="7">DNA-binding transcriptional repressor ExuR</fullName>
    </submittedName>
</protein>
<dbReference type="InterPro" id="IPR036721">
    <property type="entry name" value="RCK_C_sf"/>
</dbReference>
<dbReference type="EMBL" id="CACRSY010000004">
    <property type="protein sequence ID" value="VYS73582.1"/>
    <property type="molecule type" value="Genomic_DNA"/>
</dbReference>
<proteinExistence type="predicted"/>
<dbReference type="InterPro" id="IPR036390">
    <property type="entry name" value="WH_DNA-bd_sf"/>
</dbReference>
<dbReference type="RefSeq" id="WP_003022212.1">
    <property type="nucleotide sequence ID" value="NZ_CACRSY010000004.1"/>
</dbReference>
<dbReference type="Gene3D" id="3.30.70.1450">
    <property type="entry name" value="Regulator of K+ conductance, C-terminal domain"/>
    <property type="match status" value="1"/>
</dbReference>
<dbReference type="PANTHER" id="PTHR44846">
    <property type="entry name" value="MANNOSYL-D-GLYCERATE TRANSPORT/METABOLISM SYSTEM REPRESSOR MNGR-RELATED"/>
    <property type="match status" value="1"/>
</dbReference>
<accession>A0A6N2QY96</accession>
<reference evidence="7" key="1">
    <citation type="submission" date="2019-11" db="EMBL/GenBank/DDBJ databases">
        <authorList>
            <person name="Feng L."/>
        </authorList>
    </citation>
    <scope>NUCLEOTIDE SEQUENCE</scope>
    <source>
        <strain evidence="7">BhanseniiLFYP23</strain>
    </source>
</reference>
<feature type="domain" description="RCK C-terminal" evidence="6">
    <location>
        <begin position="125"/>
        <end position="210"/>
    </location>
</feature>
<dbReference type="PROSITE" id="PS50949">
    <property type="entry name" value="HTH_GNTR"/>
    <property type="match status" value="1"/>
</dbReference>
<organism evidence="7">
    <name type="scientific">Blautia hansenii</name>
    <name type="common">Ruminococcus hansenii</name>
    <dbReference type="NCBI Taxonomy" id="1322"/>
    <lineage>
        <taxon>Bacteria</taxon>
        <taxon>Bacillati</taxon>
        <taxon>Bacillota</taxon>
        <taxon>Clostridia</taxon>
        <taxon>Lachnospirales</taxon>
        <taxon>Lachnospiraceae</taxon>
        <taxon>Blautia</taxon>
    </lineage>
</organism>
<dbReference type="Pfam" id="PF02080">
    <property type="entry name" value="TrkA_C"/>
    <property type="match status" value="1"/>
</dbReference>
<feature type="coiled-coil region" evidence="4">
    <location>
        <begin position="99"/>
        <end position="133"/>
    </location>
</feature>
<dbReference type="GO" id="GO:0003677">
    <property type="term" value="F:DNA binding"/>
    <property type="evidence" value="ECO:0007669"/>
    <property type="project" value="UniProtKB-KW"/>
</dbReference>
<keyword evidence="1" id="KW-0805">Transcription regulation</keyword>
<dbReference type="GO" id="GO:0003700">
    <property type="term" value="F:DNA-binding transcription factor activity"/>
    <property type="evidence" value="ECO:0007669"/>
    <property type="project" value="InterPro"/>
</dbReference>
<dbReference type="GO" id="GO:0045892">
    <property type="term" value="P:negative regulation of DNA-templated transcription"/>
    <property type="evidence" value="ECO:0007669"/>
    <property type="project" value="TreeGrafter"/>
</dbReference>
<evidence type="ECO:0000256" key="3">
    <source>
        <dbReference type="ARBA" id="ARBA00023163"/>
    </source>
</evidence>
<sequence length="212" mass="24490">MEGKKEKTGNIPKYEQIAADIAYQIVEGTYKEGEKIYARSSIGSRYNVSSETARRAVCVLADWDIVEVEKNSGVIITSILNAKNFLSQHQQTQSIYSLKSKIMDSVERQKQENKELQKHLTELIEQIECYRATNPFIPHELIISEETPYLNKSIAEVNFWQETFATVIAIKRNGNIIMSPGPKAVFRLNDIFYYTGNEDCYRRVQEFMYPKI</sequence>
<dbReference type="AlphaFoldDB" id="A0A6N2QY96"/>
<dbReference type="PANTHER" id="PTHR44846:SF1">
    <property type="entry name" value="MANNOSYL-D-GLYCERATE TRANSPORT_METABOLISM SYSTEM REPRESSOR MNGR-RELATED"/>
    <property type="match status" value="1"/>
</dbReference>
<dbReference type="GO" id="GO:0006813">
    <property type="term" value="P:potassium ion transport"/>
    <property type="evidence" value="ECO:0007669"/>
    <property type="project" value="InterPro"/>
</dbReference>
<dbReference type="GO" id="GO:0008324">
    <property type="term" value="F:monoatomic cation transmembrane transporter activity"/>
    <property type="evidence" value="ECO:0007669"/>
    <property type="project" value="InterPro"/>
</dbReference>
<evidence type="ECO:0000256" key="4">
    <source>
        <dbReference type="SAM" id="Coils"/>
    </source>
</evidence>
<evidence type="ECO:0000256" key="1">
    <source>
        <dbReference type="ARBA" id="ARBA00023015"/>
    </source>
</evidence>
<dbReference type="PROSITE" id="PS51202">
    <property type="entry name" value="RCK_C"/>
    <property type="match status" value="1"/>
</dbReference>
<feature type="domain" description="HTH gntR-type" evidence="5">
    <location>
        <begin position="11"/>
        <end position="79"/>
    </location>
</feature>
<name>A0A6N2QY96_BLAHA</name>
<dbReference type="SMART" id="SM00345">
    <property type="entry name" value="HTH_GNTR"/>
    <property type="match status" value="1"/>
</dbReference>
<evidence type="ECO:0000256" key="2">
    <source>
        <dbReference type="ARBA" id="ARBA00023125"/>
    </source>
</evidence>
<dbReference type="InterPro" id="IPR036388">
    <property type="entry name" value="WH-like_DNA-bd_sf"/>
</dbReference>
<evidence type="ECO:0000259" key="5">
    <source>
        <dbReference type="PROSITE" id="PS50949"/>
    </source>
</evidence>
<gene>
    <name evidence="7" type="ORF">BHLFYP23_01329</name>
</gene>
<evidence type="ECO:0000259" key="6">
    <source>
        <dbReference type="PROSITE" id="PS51202"/>
    </source>
</evidence>
<keyword evidence="4" id="KW-0175">Coiled coil</keyword>